<dbReference type="AlphaFoldDB" id="A0A0F5Y8P1"/>
<evidence type="ECO:0000313" key="2">
    <source>
        <dbReference type="EMBL" id="KKD35002.1"/>
    </source>
</evidence>
<reference evidence="2 3" key="1">
    <citation type="submission" date="2015-06" db="EMBL/GenBank/DDBJ databases">
        <title>Draft genome assembly of filamentous brackish cyanobacterium Limnoraphis robusta strain CS-951.</title>
        <authorList>
            <person name="Willis A."/>
            <person name="Parks M."/>
            <person name="Burford M.A."/>
        </authorList>
    </citation>
    <scope>NUCLEOTIDE SEQUENCE [LARGE SCALE GENOMIC DNA]</scope>
    <source>
        <strain evidence="2 3">CS-951</strain>
    </source>
</reference>
<dbReference type="PATRIC" id="fig|1637645.4.peg.4440"/>
<keyword evidence="1" id="KW-0472">Membrane</keyword>
<dbReference type="RefSeq" id="WP_046281846.1">
    <property type="nucleotide sequence ID" value="NZ_LATL02000225.1"/>
</dbReference>
<feature type="transmembrane region" description="Helical" evidence="1">
    <location>
        <begin position="209"/>
        <end position="231"/>
    </location>
</feature>
<feature type="transmembrane region" description="Helical" evidence="1">
    <location>
        <begin position="183"/>
        <end position="203"/>
    </location>
</feature>
<comment type="caution">
    <text evidence="2">The sequence shown here is derived from an EMBL/GenBank/DDBJ whole genome shotgun (WGS) entry which is preliminary data.</text>
</comment>
<evidence type="ECO:0000313" key="3">
    <source>
        <dbReference type="Proteomes" id="UP000033607"/>
    </source>
</evidence>
<dbReference type="Pfam" id="PF11318">
    <property type="entry name" value="DUF3120"/>
    <property type="match status" value="1"/>
</dbReference>
<dbReference type="Proteomes" id="UP000033607">
    <property type="component" value="Unassembled WGS sequence"/>
</dbReference>
<organism evidence="2 3">
    <name type="scientific">Limnoraphis robusta CS-951</name>
    <dbReference type="NCBI Taxonomy" id="1637645"/>
    <lineage>
        <taxon>Bacteria</taxon>
        <taxon>Bacillati</taxon>
        <taxon>Cyanobacteriota</taxon>
        <taxon>Cyanophyceae</taxon>
        <taxon>Oscillatoriophycideae</taxon>
        <taxon>Oscillatoriales</taxon>
        <taxon>Sirenicapillariaceae</taxon>
        <taxon>Limnoraphis</taxon>
    </lineage>
</organism>
<dbReference type="EMBL" id="LATL02000225">
    <property type="protein sequence ID" value="KKD35002.1"/>
    <property type="molecule type" value="Genomic_DNA"/>
</dbReference>
<feature type="transmembrane region" description="Helical" evidence="1">
    <location>
        <begin position="76"/>
        <end position="97"/>
    </location>
</feature>
<protein>
    <recommendedName>
        <fullName evidence="4">DUF3120 domain-containing protein</fullName>
    </recommendedName>
</protein>
<name>A0A0F5Y8P1_9CYAN</name>
<evidence type="ECO:0000256" key="1">
    <source>
        <dbReference type="SAM" id="Phobius"/>
    </source>
</evidence>
<feature type="transmembrane region" description="Helical" evidence="1">
    <location>
        <begin position="26"/>
        <end position="44"/>
    </location>
</feature>
<keyword evidence="1" id="KW-0812">Transmembrane</keyword>
<feature type="transmembrane region" description="Helical" evidence="1">
    <location>
        <begin position="50"/>
        <end position="69"/>
    </location>
</feature>
<dbReference type="InterPro" id="IPR021468">
    <property type="entry name" value="DUF3120"/>
</dbReference>
<gene>
    <name evidence="2" type="ORF">WN50_27730</name>
</gene>
<evidence type="ECO:0008006" key="4">
    <source>
        <dbReference type="Google" id="ProtNLM"/>
    </source>
</evidence>
<proteinExistence type="predicted"/>
<accession>A0A0F5Y8P1</accession>
<keyword evidence="1" id="KW-1133">Transmembrane helix</keyword>
<sequence length="232" mass="25982">MTTTQPAQSPAKFQIFLRKVQLSQKWMLFGAAIFLVCVPVFFQAPLVRSWPVFTLLMTIGWLATSLLLMRSRSSWVWGDLLLGFTLSWLTGSIYWGWLRGEPLLHLPIEALGVPFACWCLHRGWGKVGNWFYLGSLFGTAVTDGYFYITGLIPNWRQLMTVDPTFAVSILQDALERVTTPWGISWAVVLVMLLLGVGLLPLQSNQLHKWVFSGAVLSTILVDSLFLIAACAA</sequence>
<feature type="transmembrane region" description="Helical" evidence="1">
    <location>
        <begin position="130"/>
        <end position="148"/>
    </location>
</feature>